<dbReference type="InterPro" id="IPR003959">
    <property type="entry name" value="ATPase_AAA_core"/>
</dbReference>
<keyword evidence="3" id="KW-0067">ATP-binding</keyword>
<evidence type="ECO:0000259" key="7">
    <source>
        <dbReference type="SMART" id="SM01086"/>
    </source>
</evidence>
<dbReference type="GO" id="GO:0009376">
    <property type="term" value="C:HslUV protease complex"/>
    <property type="evidence" value="ECO:0007669"/>
    <property type="project" value="TreeGrafter"/>
</dbReference>
<dbReference type="InterPro" id="IPR027417">
    <property type="entry name" value="P-loop_NTPase"/>
</dbReference>
<keyword evidence="2" id="KW-0547">Nucleotide-binding</keyword>
<dbReference type="FunFam" id="3.40.50.300:FF:000220">
    <property type="entry name" value="ATP-dependent protease ATPase subunit HslU"/>
    <property type="match status" value="1"/>
</dbReference>
<keyword evidence="4" id="KW-0143">Chaperone</keyword>
<sequence>MGGWSLQPLGTRLCSLCTRSLSSATATGETRRSFSLMAKGPQLPYRNSSPPPTPPPPSSDKDIPLSSTAPASSSVSPSSSAPRSPHPHDMTPDEMVDYLDRHIVGQQEAKRSLAVAFRNRWRRRQIQDDDLRGDIVPKNILMVGPTGVGKTEIARRLSKLLDAPFIKVEATKFTEVGFRGKDVDQIIKDLAEVSVKLVQQRICKDLKPGVMDAIDRALVKALVGRMSESEVDRWLKHLRNGDLESREVEMEIVEPLFEEHVEMLADSRPWGLGGKDRGSGGRGGSSNYQAPLSRGYRGRYGTSGSRSTFSGTGGFASRRSVAIKDARSILSNVELARASETPEMERQALEACEQEGIVFIDEIDKVCSSAKSRGGDGGPDCSSEGVQRDLLPLIEGCEIETRIGPVKTDFILFIAAGAFHSTKPKDLMAELQGRLPVRVGLQSMKRKDLERVLTEPAHNLLEQHKKMLEAEGLSVSFTKGAVKEIARVAEEMNTTTENIGARRLNTIMERVMEEISFNAPDLKDSDAKDIEINKAHVRKRLSEVVKRRDLKKYLL</sequence>
<reference evidence="8" key="1">
    <citation type="submission" date="2014-11" db="EMBL/GenBank/DDBJ databases">
        <authorList>
            <person name="Otto D Thomas"/>
            <person name="Naeem Raeece"/>
        </authorList>
    </citation>
    <scope>NUCLEOTIDE SEQUENCE</scope>
</reference>
<dbReference type="SMART" id="SM00382">
    <property type="entry name" value="AAA"/>
    <property type="match status" value="1"/>
</dbReference>
<dbReference type="Pfam" id="PF07724">
    <property type="entry name" value="AAA_2"/>
    <property type="match status" value="1"/>
</dbReference>
<feature type="compositionally biased region" description="Pro residues" evidence="5">
    <location>
        <begin position="49"/>
        <end position="58"/>
    </location>
</feature>
<evidence type="ECO:0008006" key="9">
    <source>
        <dbReference type="Google" id="ProtNLM"/>
    </source>
</evidence>
<evidence type="ECO:0000256" key="1">
    <source>
        <dbReference type="ARBA" id="ARBA00009771"/>
    </source>
</evidence>
<dbReference type="Pfam" id="PF00004">
    <property type="entry name" value="AAA"/>
    <property type="match status" value="1"/>
</dbReference>
<name>A0A0G4F498_9ALVE</name>
<dbReference type="SUPFAM" id="SSF52540">
    <property type="entry name" value="P-loop containing nucleoside triphosphate hydrolases"/>
    <property type="match status" value="1"/>
</dbReference>
<dbReference type="Gene3D" id="3.40.50.300">
    <property type="entry name" value="P-loop containing nucleotide triphosphate hydrolases"/>
    <property type="match status" value="2"/>
</dbReference>
<dbReference type="GO" id="GO:0051603">
    <property type="term" value="P:proteolysis involved in protein catabolic process"/>
    <property type="evidence" value="ECO:0007669"/>
    <property type="project" value="TreeGrafter"/>
</dbReference>
<gene>
    <name evidence="8" type="ORF">Cvel_14968</name>
</gene>
<feature type="compositionally biased region" description="Low complexity" evidence="5">
    <location>
        <begin position="293"/>
        <end position="312"/>
    </location>
</feature>
<dbReference type="InterPro" id="IPR003593">
    <property type="entry name" value="AAA+_ATPase"/>
</dbReference>
<dbReference type="VEuPathDB" id="CryptoDB:Cvel_14968"/>
<evidence type="ECO:0000256" key="2">
    <source>
        <dbReference type="ARBA" id="ARBA00022741"/>
    </source>
</evidence>
<evidence type="ECO:0000313" key="8">
    <source>
        <dbReference type="EMBL" id="CEM06557.1"/>
    </source>
</evidence>
<protein>
    <recommendedName>
        <fullName evidence="9">AAA+ ATPase domain-containing protein</fullName>
    </recommendedName>
</protein>
<feature type="compositionally biased region" description="Low complexity" evidence="5">
    <location>
        <begin position="64"/>
        <end position="83"/>
    </location>
</feature>
<dbReference type="GO" id="GO:0005524">
    <property type="term" value="F:ATP binding"/>
    <property type="evidence" value="ECO:0007669"/>
    <property type="project" value="UniProtKB-KW"/>
</dbReference>
<dbReference type="InterPro" id="IPR050052">
    <property type="entry name" value="ATP-dep_Clp_protease_ClpX"/>
</dbReference>
<dbReference type="InterPro" id="IPR019489">
    <property type="entry name" value="Clp_ATPase_C"/>
</dbReference>
<feature type="region of interest" description="Disordered" evidence="5">
    <location>
        <begin position="21"/>
        <end position="93"/>
    </location>
</feature>
<dbReference type="SMART" id="SM01086">
    <property type="entry name" value="ClpB_D2-small"/>
    <property type="match status" value="1"/>
</dbReference>
<dbReference type="PANTHER" id="PTHR48102">
    <property type="entry name" value="ATP-DEPENDENT CLP PROTEASE ATP-BINDING SUBUNIT CLPX-LIKE, MITOCHONDRIAL-RELATED"/>
    <property type="match status" value="1"/>
</dbReference>
<feature type="region of interest" description="Disordered" evidence="5">
    <location>
        <begin position="268"/>
        <end position="312"/>
    </location>
</feature>
<organism evidence="8">
    <name type="scientific">Chromera velia CCMP2878</name>
    <dbReference type="NCBI Taxonomy" id="1169474"/>
    <lineage>
        <taxon>Eukaryota</taxon>
        <taxon>Sar</taxon>
        <taxon>Alveolata</taxon>
        <taxon>Colpodellida</taxon>
        <taxon>Chromeraceae</taxon>
        <taxon>Chromera</taxon>
    </lineage>
</organism>
<feature type="domain" description="Clp ATPase C-terminal" evidence="7">
    <location>
        <begin position="444"/>
        <end position="537"/>
    </location>
</feature>
<evidence type="ECO:0000259" key="6">
    <source>
        <dbReference type="SMART" id="SM00382"/>
    </source>
</evidence>
<feature type="domain" description="AAA+ ATPase" evidence="6">
    <location>
        <begin position="136"/>
        <end position="441"/>
    </location>
</feature>
<dbReference type="EMBL" id="CDMZ01000096">
    <property type="protein sequence ID" value="CEM06557.1"/>
    <property type="molecule type" value="Genomic_DNA"/>
</dbReference>
<accession>A0A0G4F498</accession>
<dbReference type="AlphaFoldDB" id="A0A0G4F498"/>
<dbReference type="PANTHER" id="PTHR48102:SF3">
    <property type="entry name" value="ATP-DEPENDENT PROTEASE ATPASE SUBUNIT HSLU"/>
    <property type="match status" value="1"/>
</dbReference>
<dbReference type="GO" id="GO:0016887">
    <property type="term" value="F:ATP hydrolysis activity"/>
    <property type="evidence" value="ECO:0007669"/>
    <property type="project" value="InterPro"/>
</dbReference>
<proteinExistence type="inferred from homology"/>
<evidence type="ECO:0000256" key="4">
    <source>
        <dbReference type="ARBA" id="ARBA00023186"/>
    </source>
</evidence>
<evidence type="ECO:0000256" key="5">
    <source>
        <dbReference type="SAM" id="MobiDB-lite"/>
    </source>
</evidence>
<dbReference type="Gene3D" id="1.10.8.60">
    <property type="match status" value="1"/>
</dbReference>
<evidence type="ECO:0000256" key="3">
    <source>
        <dbReference type="ARBA" id="ARBA00022840"/>
    </source>
</evidence>
<comment type="similarity">
    <text evidence="1">Belongs to the ClpX chaperone family. HslU subfamily.</text>
</comment>
<dbReference type="PhylomeDB" id="A0A0G4F498"/>